<gene>
    <name evidence="5" type="primary">bchP</name>
    <name evidence="5" type="ORF">Thiowin_00724</name>
</gene>
<evidence type="ECO:0000256" key="1">
    <source>
        <dbReference type="ARBA" id="ARBA00022857"/>
    </source>
</evidence>
<feature type="region of interest" description="Disordered" evidence="3">
    <location>
        <begin position="111"/>
        <end position="154"/>
    </location>
</feature>
<accession>A0ABZ0S666</accession>
<evidence type="ECO:0000313" key="6">
    <source>
        <dbReference type="Proteomes" id="UP001432180"/>
    </source>
</evidence>
<protein>
    <submittedName>
        <fullName evidence="5">Geranylgeranyl diphosphate reductase</fullName>
    </submittedName>
</protein>
<dbReference type="InterPro" id="IPR050407">
    <property type="entry name" value="Geranylgeranyl_reductase"/>
</dbReference>
<dbReference type="SUPFAM" id="SSF51905">
    <property type="entry name" value="FAD/NAD(P)-binding domain"/>
    <property type="match status" value="1"/>
</dbReference>
<dbReference type="Proteomes" id="UP001432180">
    <property type="component" value="Chromosome"/>
</dbReference>
<dbReference type="InterPro" id="IPR010253">
    <property type="entry name" value="BchP_ChlP_pln/prok"/>
</dbReference>
<evidence type="ECO:0000256" key="3">
    <source>
        <dbReference type="SAM" id="MobiDB-lite"/>
    </source>
</evidence>
<feature type="domain" description="FAD/NAD(P)-binding" evidence="4">
    <location>
        <begin position="7"/>
        <end position="71"/>
    </location>
</feature>
<keyword evidence="2" id="KW-0560">Oxidoreductase</keyword>
<dbReference type="NCBIfam" id="TIGR02032">
    <property type="entry name" value="GG-red-SF"/>
    <property type="match status" value="1"/>
</dbReference>
<feature type="region of interest" description="Disordered" evidence="3">
    <location>
        <begin position="196"/>
        <end position="215"/>
    </location>
</feature>
<keyword evidence="6" id="KW-1185">Reference proteome</keyword>
<feature type="compositionally biased region" description="Basic and acidic residues" evidence="3">
    <location>
        <begin position="111"/>
        <end position="122"/>
    </location>
</feature>
<name>A0ABZ0S666_9GAMM</name>
<reference evidence="5 6" key="1">
    <citation type="journal article" date="2023" name="Microorganisms">
        <title>Thiorhodovibrio frisius and Trv. litoralis spp. nov., Two Novel Members from a Clade of Fastidious Purple Sulfur Bacteria That Exhibit Unique Red-Shifted Light-Harvesting Capabilities.</title>
        <authorList>
            <person name="Methner A."/>
            <person name="Kuzyk S.B."/>
            <person name="Petersen J."/>
            <person name="Bauer S."/>
            <person name="Brinkmann H."/>
            <person name="Sichau K."/>
            <person name="Wanner G."/>
            <person name="Wolf J."/>
            <person name="Neumann-Schaal M."/>
            <person name="Henke P."/>
            <person name="Tank M."/>
            <person name="Sproer C."/>
            <person name="Bunk B."/>
            <person name="Overmann J."/>
        </authorList>
    </citation>
    <scope>NUCLEOTIDE SEQUENCE [LARGE SCALE GENOMIC DNA]</scope>
    <source>
        <strain evidence="5 6">DSM 6702</strain>
    </source>
</reference>
<dbReference type="NCBIfam" id="TIGR02023">
    <property type="entry name" value="BchP-ChlP"/>
    <property type="match status" value="1"/>
</dbReference>
<dbReference type="Gene3D" id="3.50.50.60">
    <property type="entry name" value="FAD/NAD(P)-binding domain"/>
    <property type="match status" value="1"/>
</dbReference>
<dbReference type="InterPro" id="IPR023753">
    <property type="entry name" value="FAD/NAD-binding_dom"/>
</dbReference>
<evidence type="ECO:0000259" key="4">
    <source>
        <dbReference type="Pfam" id="PF07992"/>
    </source>
</evidence>
<dbReference type="InterPro" id="IPR036188">
    <property type="entry name" value="FAD/NAD-bd_sf"/>
</dbReference>
<feature type="compositionally biased region" description="Polar residues" evidence="3">
    <location>
        <begin position="196"/>
        <end position="212"/>
    </location>
</feature>
<evidence type="ECO:0000256" key="2">
    <source>
        <dbReference type="ARBA" id="ARBA00023002"/>
    </source>
</evidence>
<evidence type="ECO:0000313" key="5">
    <source>
        <dbReference type="EMBL" id="WPL15807.1"/>
    </source>
</evidence>
<dbReference type="PRINTS" id="PR00420">
    <property type="entry name" value="RNGMNOXGNASE"/>
</dbReference>
<dbReference type="RefSeq" id="WP_328986356.1">
    <property type="nucleotide sequence ID" value="NZ_CP121472.1"/>
</dbReference>
<dbReference type="Pfam" id="PF07992">
    <property type="entry name" value="Pyr_redox_2"/>
    <property type="match status" value="1"/>
</dbReference>
<dbReference type="PANTHER" id="PTHR42685">
    <property type="entry name" value="GERANYLGERANYL DIPHOSPHATE REDUCTASE"/>
    <property type="match status" value="1"/>
</dbReference>
<organism evidence="5 6">
    <name type="scientific">Thiorhodovibrio winogradskyi</name>
    <dbReference type="NCBI Taxonomy" id="77007"/>
    <lineage>
        <taxon>Bacteria</taxon>
        <taxon>Pseudomonadati</taxon>
        <taxon>Pseudomonadota</taxon>
        <taxon>Gammaproteobacteria</taxon>
        <taxon>Chromatiales</taxon>
        <taxon>Chromatiaceae</taxon>
        <taxon>Thiorhodovibrio</taxon>
    </lineage>
</organism>
<dbReference type="PANTHER" id="PTHR42685:SF4">
    <property type="entry name" value="GERANYLGERANYL DIPHOSPHATE REDUCTASE, CHLOROPLASTIC"/>
    <property type="match status" value="1"/>
</dbReference>
<keyword evidence="1" id="KW-0521">NADP</keyword>
<dbReference type="InterPro" id="IPR011777">
    <property type="entry name" value="Geranylgeranyl_Rdtase_fam"/>
</dbReference>
<dbReference type="EMBL" id="CP121472">
    <property type="protein sequence ID" value="WPL15807.1"/>
    <property type="molecule type" value="Genomic_DNA"/>
</dbReference>
<sequence length="426" mass="46393">MSEIQTYDVVVIGGGPAGATAATDLARRGRSVLLLDRPGRIKPCGGAIPPIAITEFEIPEEQLCAKIHSARMVAPSERHVDMPINGGYVGMVDRGPFDEWLRERAAAAGATRRDGSYKHISQDSDGTSIVHFQPEPERKPADAQSGAKTDTKPALEQVRARAIIGADGAMSKVAKDCVPGAKELPHVAAYHEIIRSPSSSQTAGQTAGQSSTDHADFDPTRCDVYYQGKISPDFYGWIFPHGETTSVGVGTEQKGFSLKQATADLRKAAGLADCETLRCEGAPIPLHPLKKWDNDRDLVLAGDAAGVVAPASGEGIYYALTGGRLAADAVEQFLITGDAKALASARKRFMKAHGRVFWILGIMQRFWYKTDKRRERFVSLCDDPDIQHLTWEAYMHKRLVRAKPAAHLRIFLKDTAHLLGMTKPWK</sequence>
<proteinExistence type="predicted"/>